<dbReference type="PANTHER" id="PTHR43179:SF12">
    <property type="entry name" value="GALACTOFURANOSYLTRANSFERASE GLFT2"/>
    <property type="match status" value="1"/>
</dbReference>
<evidence type="ECO:0000256" key="2">
    <source>
        <dbReference type="ARBA" id="ARBA00006739"/>
    </source>
</evidence>
<dbReference type="InterPro" id="IPR001173">
    <property type="entry name" value="Glyco_trans_2-like"/>
</dbReference>
<organism evidence="6 7">
    <name type="scientific">Sanguibacter suaedae</name>
    <dbReference type="NCBI Taxonomy" id="2795737"/>
    <lineage>
        <taxon>Bacteria</taxon>
        <taxon>Bacillati</taxon>
        <taxon>Actinomycetota</taxon>
        <taxon>Actinomycetes</taxon>
        <taxon>Micrococcales</taxon>
        <taxon>Sanguibacteraceae</taxon>
        <taxon>Sanguibacter</taxon>
    </lineage>
</organism>
<evidence type="ECO:0000313" key="6">
    <source>
        <dbReference type="EMBL" id="MBI9114781.1"/>
    </source>
</evidence>
<sequence>MTGPRVSVIMLGYGAEEYLHDAVSAVLASEGVEVEVLLVDNGAAPEALALVPEDPRVRVLAPGRNLGFAGGVNHGAAYARAPFLALVNSDAVVEPSTLAALAAHLVDDGVGIAGATILLADTPDLVNSAGNPLHVLGLSWAGSMERPAAEITEVREVASASGACLMLRTTVWEDLGGFPDEFFAYVEDMELSWRCWQRGLRVEVLPHARALHHYEFSRSPLKMYLVERNRLLLLLTCHEARTLAVLALPLLGFEVAIAIVAGLQGWGAQKAKGWWWILTHVGWVRSRRALVQSTRTVPDGALTRLVTDTFDPAQTPLPSAASPLESVLRAYWKGARRIVERRRTTA</sequence>
<dbReference type="Gene3D" id="3.90.550.10">
    <property type="entry name" value="Spore Coat Polysaccharide Biosynthesis Protein SpsA, Chain A"/>
    <property type="match status" value="1"/>
</dbReference>
<dbReference type="SUPFAM" id="SSF53448">
    <property type="entry name" value="Nucleotide-diphospho-sugar transferases"/>
    <property type="match status" value="1"/>
</dbReference>
<keyword evidence="7" id="KW-1185">Reference proteome</keyword>
<reference evidence="6" key="1">
    <citation type="submission" date="2020-12" db="EMBL/GenBank/DDBJ databases">
        <title>Sanguibacter suaedae sp. nov., isolated from Suaeda aralocaspica.</title>
        <authorList>
            <person name="Ma Q."/>
        </authorList>
    </citation>
    <scope>NUCLEOTIDE SEQUENCE</scope>
    <source>
        <strain evidence="6">YZGR15</strain>
    </source>
</reference>
<keyword evidence="3" id="KW-0328">Glycosyltransferase</keyword>
<evidence type="ECO:0000313" key="7">
    <source>
        <dbReference type="Proteomes" id="UP000602087"/>
    </source>
</evidence>
<name>A0A934I5T6_9MICO</name>
<gene>
    <name evidence="6" type="ORF">JAV76_07115</name>
</gene>
<dbReference type="PANTHER" id="PTHR43179">
    <property type="entry name" value="RHAMNOSYLTRANSFERASE WBBL"/>
    <property type="match status" value="1"/>
</dbReference>
<dbReference type="InterPro" id="IPR029044">
    <property type="entry name" value="Nucleotide-diphossugar_trans"/>
</dbReference>
<proteinExistence type="inferred from homology"/>
<dbReference type="Proteomes" id="UP000602087">
    <property type="component" value="Unassembled WGS sequence"/>
</dbReference>
<keyword evidence="4" id="KW-0808">Transferase</keyword>
<dbReference type="EMBL" id="JAEINH010000004">
    <property type="protein sequence ID" value="MBI9114781.1"/>
    <property type="molecule type" value="Genomic_DNA"/>
</dbReference>
<dbReference type="GO" id="GO:0016757">
    <property type="term" value="F:glycosyltransferase activity"/>
    <property type="evidence" value="ECO:0007669"/>
    <property type="project" value="UniProtKB-KW"/>
</dbReference>
<evidence type="ECO:0000256" key="1">
    <source>
        <dbReference type="ARBA" id="ARBA00004776"/>
    </source>
</evidence>
<dbReference type="AlphaFoldDB" id="A0A934I5T6"/>
<dbReference type="RefSeq" id="WP_198733323.1">
    <property type="nucleotide sequence ID" value="NZ_JAEINH010000004.1"/>
</dbReference>
<evidence type="ECO:0000259" key="5">
    <source>
        <dbReference type="Pfam" id="PF00535"/>
    </source>
</evidence>
<comment type="similarity">
    <text evidence="2">Belongs to the glycosyltransferase 2 family.</text>
</comment>
<evidence type="ECO:0000256" key="4">
    <source>
        <dbReference type="ARBA" id="ARBA00022679"/>
    </source>
</evidence>
<accession>A0A934I5T6</accession>
<dbReference type="Pfam" id="PF00535">
    <property type="entry name" value="Glycos_transf_2"/>
    <property type="match status" value="1"/>
</dbReference>
<evidence type="ECO:0000256" key="3">
    <source>
        <dbReference type="ARBA" id="ARBA00022676"/>
    </source>
</evidence>
<comment type="pathway">
    <text evidence="1">Cell wall biogenesis; cell wall polysaccharide biosynthesis.</text>
</comment>
<dbReference type="CDD" id="cd04186">
    <property type="entry name" value="GT_2_like_c"/>
    <property type="match status" value="1"/>
</dbReference>
<feature type="domain" description="Glycosyltransferase 2-like" evidence="5">
    <location>
        <begin position="7"/>
        <end position="124"/>
    </location>
</feature>
<comment type="caution">
    <text evidence="6">The sequence shown here is derived from an EMBL/GenBank/DDBJ whole genome shotgun (WGS) entry which is preliminary data.</text>
</comment>
<protein>
    <submittedName>
        <fullName evidence="6">Glycosyltransferase family 2 protein</fullName>
    </submittedName>
</protein>